<proteinExistence type="predicted"/>
<evidence type="ECO:0000256" key="1">
    <source>
        <dbReference type="SAM" id="Phobius"/>
    </source>
</evidence>
<feature type="transmembrane region" description="Helical" evidence="1">
    <location>
        <begin position="31"/>
        <end position="52"/>
    </location>
</feature>
<dbReference type="EMBL" id="RBIJ01000001">
    <property type="protein sequence ID" value="RKQ88463.1"/>
    <property type="molecule type" value="Genomic_DNA"/>
</dbReference>
<accession>A0A660L963</accession>
<reference evidence="2 3" key="1">
    <citation type="submission" date="2018-10" db="EMBL/GenBank/DDBJ databases">
        <title>Genomic Encyclopedia of Type Strains, Phase IV (KMG-IV): sequencing the most valuable type-strain genomes for metagenomic binning, comparative biology and taxonomic classification.</title>
        <authorList>
            <person name="Goeker M."/>
        </authorList>
    </citation>
    <scope>NUCLEOTIDE SEQUENCE [LARGE SCALE GENOMIC DNA]</scope>
    <source>
        <strain evidence="2 3">DSM 22653</strain>
    </source>
</reference>
<dbReference type="AlphaFoldDB" id="A0A660L963"/>
<keyword evidence="1" id="KW-1133">Transmembrane helix</keyword>
<gene>
    <name evidence="2" type="ORF">C7438_0096</name>
</gene>
<comment type="caution">
    <text evidence="2">The sequence shown here is derived from an EMBL/GenBank/DDBJ whole genome shotgun (WGS) entry which is preliminary data.</text>
</comment>
<evidence type="ECO:0000313" key="3">
    <source>
        <dbReference type="Proteomes" id="UP000267019"/>
    </source>
</evidence>
<protein>
    <submittedName>
        <fullName evidence="2">Uncharacterized protein</fullName>
    </submittedName>
</protein>
<dbReference type="RefSeq" id="WP_170143445.1">
    <property type="nucleotide sequence ID" value="NZ_RBIJ01000001.1"/>
</dbReference>
<keyword evidence="1" id="KW-0472">Membrane</keyword>
<name>A0A660L963_9BACL</name>
<keyword evidence="1" id="KW-0812">Transmembrane</keyword>
<keyword evidence="3" id="KW-1185">Reference proteome</keyword>
<evidence type="ECO:0000313" key="2">
    <source>
        <dbReference type="EMBL" id="RKQ88463.1"/>
    </source>
</evidence>
<organism evidence="2 3">
    <name type="scientific">Brockia lithotrophica</name>
    <dbReference type="NCBI Taxonomy" id="933949"/>
    <lineage>
        <taxon>Bacteria</taxon>
        <taxon>Bacillati</taxon>
        <taxon>Bacillota</taxon>
        <taxon>Bacilli</taxon>
        <taxon>Bacillales</taxon>
        <taxon>Bacillales Family X. Incertae Sedis</taxon>
        <taxon>Brockia</taxon>
    </lineage>
</organism>
<dbReference type="Proteomes" id="UP000267019">
    <property type="component" value="Unassembled WGS sequence"/>
</dbReference>
<sequence length="55" mass="6021">MATLITLFVAGGGALHAILWAQTLRREQKTAQAWAVIFLALGLLPLAVYLVLRPY</sequence>